<evidence type="ECO:0000313" key="3">
    <source>
        <dbReference type="EMBL" id="CUG91449.1"/>
    </source>
</evidence>
<feature type="compositionally biased region" description="Polar residues" evidence="2">
    <location>
        <begin position="1"/>
        <end position="15"/>
    </location>
</feature>
<proteinExistence type="predicted"/>
<dbReference type="Proteomes" id="UP000051952">
    <property type="component" value="Unassembled WGS sequence"/>
</dbReference>
<feature type="region of interest" description="Disordered" evidence="2">
    <location>
        <begin position="1"/>
        <end position="21"/>
    </location>
</feature>
<dbReference type="VEuPathDB" id="TriTrypDB:BSAL_32145"/>
<evidence type="ECO:0000256" key="1">
    <source>
        <dbReference type="SAM" id="Coils"/>
    </source>
</evidence>
<reference evidence="4" key="1">
    <citation type="submission" date="2015-09" db="EMBL/GenBank/DDBJ databases">
        <authorList>
            <consortium name="Pathogen Informatics"/>
        </authorList>
    </citation>
    <scope>NUCLEOTIDE SEQUENCE [LARGE SCALE GENOMIC DNA]</scope>
    <source>
        <strain evidence="4">Lake Konstanz</strain>
    </source>
</reference>
<keyword evidence="4" id="KW-1185">Reference proteome</keyword>
<protein>
    <submittedName>
        <fullName evidence="3">Uncharacterized protein</fullName>
    </submittedName>
</protein>
<name>A0A0S4JMS5_BODSA</name>
<feature type="coiled-coil region" evidence="1">
    <location>
        <begin position="568"/>
        <end position="609"/>
    </location>
</feature>
<accession>A0A0S4JMS5</accession>
<feature type="coiled-coil region" evidence="1">
    <location>
        <begin position="254"/>
        <end position="362"/>
    </location>
</feature>
<evidence type="ECO:0000313" key="4">
    <source>
        <dbReference type="Proteomes" id="UP000051952"/>
    </source>
</evidence>
<dbReference type="OMA" id="CMKRERE"/>
<organism evidence="3 4">
    <name type="scientific">Bodo saltans</name>
    <name type="common">Flagellated protozoan</name>
    <dbReference type="NCBI Taxonomy" id="75058"/>
    <lineage>
        <taxon>Eukaryota</taxon>
        <taxon>Discoba</taxon>
        <taxon>Euglenozoa</taxon>
        <taxon>Kinetoplastea</taxon>
        <taxon>Metakinetoplastina</taxon>
        <taxon>Eubodonida</taxon>
        <taxon>Bodonidae</taxon>
        <taxon>Bodo</taxon>
    </lineage>
</organism>
<evidence type="ECO:0000256" key="2">
    <source>
        <dbReference type="SAM" id="MobiDB-lite"/>
    </source>
</evidence>
<dbReference type="EMBL" id="CYKH01001926">
    <property type="protein sequence ID" value="CUG91449.1"/>
    <property type="molecule type" value="Genomic_DNA"/>
</dbReference>
<keyword evidence="1" id="KW-0175">Coiled coil</keyword>
<dbReference type="AlphaFoldDB" id="A0A0S4JMS5"/>
<feature type="coiled-coil region" evidence="1">
    <location>
        <begin position="30"/>
        <end position="92"/>
    </location>
</feature>
<sequence>MTSASSQHKQSSQLPAESEAKRQDIQAKKLLALEDDLKDARRLCKSLQLEKADLRRQLGPYASAEEKQQHITNRLRQELDAEKRRSDGAENKFEEAVATIAKWQVSETEWLARHERTSRALQTAEGKVLVLTAELASTASMLHDERAAAEELTRDADAIRSMNRDLKASIDRLHAAVQSRDEDITSLQEQYHRLIQRKDTYYAQIGALKDKELTFHQELARRERDLEERNLLLVISNNESKDLLRQLNDVSTQLAASKHEQAQAKDECERLAQLHTDITENAANAASTYQHTIAALTADLEALQQQRANELLERRDAAAQQVNLHHEILLIRNEVDEAKISAKNAQLEVEELQRNQLNAQQYSSELLTMLKHKEEENAVQIRQHTADLASAARLRETMEKDLQGALQASVSQCDELRVKLDTKESVVAALASENASIASLLAQTASTNDELQVTLKNSATKESLLIEMVAMHKAAATAAMAELEVLRNHSTSAEASHHAAIKAQEASFSRERDALRLKFNIERDSVVVLRQKLTSEQQAHSLLRDQIEKKARHFLPDPSDEAECRRILQQKESDINALQVRKAEYKVEFNRLRDAYRTLRLQCVALQDEHSQFAQRHKLLVRSATQRFQILRDQAKLARDLLASTLQRSDISPQSRHWTVSDAVNFTAEAGALVAALDKALTSTEPAVPLLLCTKEPPTGITATLSATNANILLPSGAPNQRCMKRERE</sequence>
<gene>
    <name evidence="3" type="ORF">BSAL_32145</name>
</gene>